<sequence>MVSDVASGSPVIYYVHADHLGRPVRMTAQNKARVWDVIYSPFGETSYIRTIPGTIDLRFPGQWFQLESGLAYNWHRHYDASLGRYVQPDPIGYQGGRSLFNYADANPLSYYDANGLERKPGKTPNGRWPTLPESVCGKKPKWNPDGYWEGKGRRVSWDDRSHGTGADRGNGPQGGHWDDENSGNRWDEDGNLLPGSPDLQTRNFSPRPNFAPLLPLILLLPFPGNPIYGGI</sequence>
<evidence type="ECO:0000313" key="3">
    <source>
        <dbReference type="Proteomes" id="UP000230709"/>
    </source>
</evidence>
<dbReference type="KEGG" id="mtw:CQW49_23835"/>
<accession>A0A2D2D816</accession>
<geneLocation type="plasmid" evidence="3">
    <name>pob3b3</name>
</geneLocation>
<feature type="region of interest" description="Disordered" evidence="1">
    <location>
        <begin position="116"/>
        <end position="137"/>
    </location>
</feature>
<evidence type="ECO:0000313" key="2">
    <source>
        <dbReference type="EMBL" id="ATQ70979.1"/>
    </source>
</evidence>
<feature type="region of interest" description="Disordered" evidence="1">
    <location>
        <begin position="153"/>
        <end position="204"/>
    </location>
</feature>
<dbReference type="PANTHER" id="PTHR32305">
    <property type="match status" value="1"/>
</dbReference>
<dbReference type="InterPro" id="IPR022385">
    <property type="entry name" value="Rhs_assc_core"/>
</dbReference>
<gene>
    <name evidence="2" type="ORF">CQW49_23835</name>
</gene>
<feature type="compositionally biased region" description="Basic and acidic residues" evidence="1">
    <location>
        <begin position="153"/>
        <end position="162"/>
    </location>
</feature>
<dbReference type="PANTHER" id="PTHR32305:SF15">
    <property type="entry name" value="PROTEIN RHSA-RELATED"/>
    <property type="match status" value="1"/>
</dbReference>
<organism evidence="2 3">
    <name type="scientific">Methylosinus trichosporium (strain ATCC 35070 / NCIMB 11131 / UNIQEM 75 / OB3b)</name>
    <dbReference type="NCBI Taxonomy" id="595536"/>
    <lineage>
        <taxon>Bacteria</taxon>
        <taxon>Pseudomonadati</taxon>
        <taxon>Pseudomonadota</taxon>
        <taxon>Alphaproteobacteria</taxon>
        <taxon>Hyphomicrobiales</taxon>
        <taxon>Methylocystaceae</taxon>
        <taxon>Methylosinus</taxon>
    </lineage>
</organism>
<dbReference type="NCBIfam" id="TIGR03696">
    <property type="entry name" value="Rhs_assc_core"/>
    <property type="match status" value="1"/>
</dbReference>
<protein>
    <submittedName>
        <fullName evidence="2">RHS repeat-associated core domain-containing protein</fullName>
    </submittedName>
</protein>
<dbReference type="PRINTS" id="PR00394">
    <property type="entry name" value="RHSPROTEIN"/>
</dbReference>
<dbReference type="Gene3D" id="2.180.10.10">
    <property type="entry name" value="RHS repeat-associated core"/>
    <property type="match status" value="1"/>
</dbReference>
<dbReference type="STRING" id="595536.GCA_000178815_00102"/>
<keyword evidence="3" id="KW-1185">Reference proteome</keyword>
<evidence type="ECO:0000256" key="1">
    <source>
        <dbReference type="SAM" id="MobiDB-lite"/>
    </source>
</evidence>
<name>A0A2D2D816_METT3</name>
<reference evidence="3" key="1">
    <citation type="submission" date="2017-10" db="EMBL/GenBank/DDBJ databases">
        <title>Completed PacBio SMRT sequence of Methylosinus trichosporium OB3b reveals presence of a third large plasmid.</title>
        <authorList>
            <person name="Charles T.C."/>
            <person name="Lynch M.D.J."/>
            <person name="Heil J.R."/>
            <person name="Cheng J."/>
        </authorList>
    </citation>
    <scope>NUCLEOTIDE SEQUENCE [LARGE SCALE GENOMIC DNA]</scope>
    <source>
        <strain evidence="3">OB3b</strain>
        <plasmid evidence="3">pob3b3</plasmid>
    </source>
</reference>
<dbReference type="InterPro" id="IPR050708">
    <property type="entry name" value="T6SS_VgrG/RHS"/>
</dbReference>
<dbReference type="Proteomes" id="UP000230709">
    <property type="component" value="Plasmid pOB3b3"/>
</dbReference>
<dbReference type="AlphaFoldDB" id="A0A2D2D816"/>
<keyword evidence="2" id="KW-0614">Plasmid</keyword>
<dbReference type="EMBL" id="CP023740">
    <property type="protein sequence ID" value="ATQ70979.1"/>
    <property type="molecule type" value="Genomic_DNA"/>
</dbReference>
<proteinExistence type="predicted"/>